<proteinExistence type="predicted"/>
<evidence type="ECO:0000313" key="1">
    <source>
        <dbReference type="EMBL" id="KAK7751140.1"/>
    </source>
</evidence>
<reference evidence="1 2" key="1">
    <citation type="submission" date="2024-02" db="EMBL/GenBank/DDBJ databases">
        <title>De novo assembly and annotation of 12 fungi associated with fruit tree decline syndrome in Ontario, Canada.</title>
        <authorList>
            <person name="Sulman M."/>
            <person name="Ellouze W."/>
            <person name="Ilyukhin E."/>
        </authorList>
    </citation>
    <scope>NUCLEOTIDE SEQUENCE [LARGE SCALE GENOMIC DNA]</scope>
    <source>
        <strain evidence="1 2">M11/M66-122</strain>
    </source>
</reference>
<name>A0AAN9UMJ6_9PEZI</name>
<comment type="caution">
    <text evidence="1">The sequence shown here is derived from an EMBL/GenBank/DDBJ whole genome shotgun (WGS) entry which is preliminary data.</text>
</comment>
<keyword evidence="2" id="KW-1185">Reference proteome</keyword>
<protein>
    <submittedName>
        <fullName evidence="1">Uncharacterized protein</fullName>
    </submittedName>
</protein>
<sequence>MGPKYQYYVPKTYSVKLPNLPVINTVRMRDVKPKELFTAKPGDAIDKFTGSSYHQVYSPQLGTGLFHQQNKHKTMDEIDWKAMQVGVTGRDKEKQMSLSLEALKAATPTEHVRINHDD</sequence>
<accession>A0AAN9UMJ6</accession>
<evidence type="ECO:0000313" key="2">
    <source>
        <dbReference type="Proteomes" id="UP001320420"/>
    </source>
</evidence>
<gene>
    <name evidence="1" type="ORF">SLS62_006970</name>
</gene>
<organism evidence="1 2">
    <name type="scientific">Diatrype stigma</name>
    <dbReference type="NCBI Taxonomy" id="117547"/>
    <lineage>
        <taxon>Eukaryota</taxon>
        <taxon>Fungi</taxon>
        <taxon>Dikarya</taxon>
        <taxon>Ascomycota</taxon>
        <taxon>Pezizomycotina</taxon>
        <taxon>Sordariomycetes</taxon>
        <taxon>Xylariomycetidae</taxon>
        <taxon>Xylariales</taxon>
        <taxon>Diatrypaceae</taxon>
        <taxon>Diatrype</taxon>
    </lineage>
</organism>
<dbReference type="AlphaFoldDB" id="A0AAN9UMJ6"/>
<dbReference type="EMBL" id="JAKJXP020000054">
    <property type="protein sequence ID" value="KAK7751140.1"/>
    <property type="molecule type" value="Genomic_DNA"/>
</dbReference>
<dbReference type="Proteomes" id="UP001320420">
    <property type="component" value="Unassembled WGS sequence"/>
</dbReference>